<organism evidence="2 3">
    <name type="scientific">Candidatus Uhrbacteria bacterium GW2011_GWE2_45_35</name>
    <dbReference type="NCBI Taxonomy" id="1618993"/>
    <lineage>
        <taxon>Bacteria</taxon>
        <taxon>Candidatus Uhriibacteriota</taxon>
    </lineage>
</organism>
<dbReference type="AlphaFoldDB" id="A0A0G1PQP9"/>
<protein>
    <recommendedName>
        <fullName evidence="1">DUF7897 domain-containing protein</fullName>
    </recommendedName>
</protein>
<proteinExistence type="predicted"/>
<dbReference type="STRING" id="1618993.UX09_C0024G0003"/>
<dbReference type="Pfam" id="PF25448">
    <property type="entry name" value="DUF7897"/>
    <property type="match status" value="1"/>
</dbReference>
<gene>
    <name evidence="2" type="ORF">UX09_C0024G0003</name>
</gene>
<name>A0A0G1PQP9_9BACT</name>
<evidence type="ECO:0000259" key="1">
    <source>
        <dbReference type="Pfam" id="PF25448"/>
    </source>
</evidence>
<evidence type="ECO:0000313" key="2">
    <source>
        <dbReference type="EMBL" id="KKU07778.1"/>
    </source>
</evidence>
<comment type="caution">
    <text evidence="2">The sequence shown here is derived from an EMBL/GenBank/DDBJ whole genome shotgun (WGS) entry which is preliminary data.</text>
</comment>
<feature type="domain" description="DUF7897" evidence="1">
    <location>
        <begin position="194"/>
        <end position="361"/>
    </location>
</feature>
<dbReference type="InterPro" id="IPR057219">
    <property type="entry name" value="DUF7897"/>
</dbReference>
<evidence type="ECO:0000313" key="3">
    <source>
        <dbReference type="Proteomes" id="UP000034354"/>
    </source>
</evidence>
<sequence length="570" mass="64302">MLQQWPNILSRDFVLPDTDPDVPWFKTVQMIIAAISQHIMVSPHICDFIAELPKGPGTSCPDSPVAELLKYLATLNAQVDKSNPEVNLRLARDLIRPIFELERLCMLKAFRSTNPSENELKFFKLSIPLSCTIDQLYLAWYEHLVIPHLKLTADWNEEDKKAHADHLREILGGQYDYTCFLYDHETGQVLDRKTWAEAFPEIVEKIRDQLDFMALYCEDDTTPNYFLALADAFGCTEISQLEARWAAVDQAWIKIPPTCTMVPVHGMENYEHPVGVSPEFRLAVRTDIGSQIIEHVREAVLIHAKASNFDHDLIKLAERKLRETMDIAVFTDALRGGTCLRIRISGQVVPNRQDILVKGGKNFLNPEGIGTTVGRSHDLLRRFCTPQTAATLIPLVTFEAVLADVVSHECTHPTGCTPKVEEVLGNRSSLEEGKATIGGLAAICAVESDQARRSLAISTARVCRFLLKARRAEDDSQDYVRENMIMAGLLFNSGAMRLTETGLEVDPNNTANVDNWIDMMNDFYYRVVQAYHADNPRTAVAELEQIFCRPNNPNILALIVWLDREQPTEV</sequence>
<reference evidence="2 3" key="1">
    <citation type="journal article" date="2015" name="Nature">
        <title>rRNA introns, odd ribosomes, and small enigmatic genomes across a large radiation of phyla.</title>
        <authorList>
            <person name="Brown C.T."/>
            <person name="Hug L.A."/>
            <person name="Thomas B.C."/>
            <person name="Sharon I."/>
            <person name="Castelle C.J."/>
            <person name="Singh A."/>
            <person name="Wilkins M.J."/>
            <person name="Williams K.H."/>
            <person name="Banfield J.F."/>
        </authorList>
    </citation>
    <scope>NUCLEOTIDE SEQUENCE [LARGE SCALE GENOMIC DNA]</scope>
</reference>
<dbReference type="EMBL" id="LCKW01000024">
    <property type="protein sequence ID" value="KKU07778.1"/>
    <property type="molecule type" value="Genomic_DNA"/>
</dbReference>
<dbReference type="Proteomes" id="UP000034354">
    <property type="component" value="Unassembled WGS sequence"/>
</dbReference>
<accession>A0A0G1PQP9</accession>